<protein>
    <submittedName>
        <fullName evidence="2">Amidohydrolase family protein</fullName>
    </submittedName>
</protein>
<dbReference type="PANTHER" id="PTHR10443:SF12">
    <property type="entry name" value="DIPEPTIDASE"/>
    <property type="match status" value="1"/>
</dbReference>
<evidence type="ECO:0000313" key="3">
    <source>
        <dbReference type="Proteomes" id="UP000237655"/>
    </source>
</evidence>
<dbReference type="Pfam" id="PF01244">
    <property type="entry name" value="Peptidase_M19"/>
    <property type="match status" value="1"/>
</dbReference>
<dbReference type="AlphaFoldDB" id="A0A2S0MKS4"/>
<evidence type="ECO:0000313" key="2">
    <source>
        <dbReference type="EMBL" id="AVO36427.1"/>
    </source>
</evidence>
<keyword evidence="1" id="KW-1133">Transmembrane helix</keyword>
<dbReference type="InterPro" id="IPR008257">
    <property type="entry name" value="Pept_M19"/>
</dbReference>
<dbReference type="RefSeq" id="WP_106470742.1">
    <property type="nucleotide sequence ID" value="NZ_CP027665.1"/>
</dbReference>
<dbReference type="Proteomes" id="UP000237655">
    <property type="component" value="Chromosome"/>
</dbReference>
<dbReference type="SUPFAM" id="SSF51556">
    <property type="entry name" value="Metallo-dependent hydrolases"/>
    <property type="match status" value="1"/>
</dbReference>
<dbReference type="KEGG" id="thas:C6Y53_01030"/>
<accession>A0A2S0MKS4</accession>
<name>A0A2S0MKS4_9RHOB</name>
<dbReference type="EMBL" id="CP027665">
    <property type="protein sequence ID" value="AVO36427.1"/>
    <property type="molecule type" value="Genomic_DNA"/>
</dbReference>
<organism evidence="2 3">
    <name type="scientific">Pukyongiella litopenaei</name>
    <dbReference type="NCBI Taxonomy" id="2605946"/>
    <lineage>
        <taxon>Bacteria</taxon>
        <taxon>Pseudomonadati</taxon>
        <taxon>Pseudomonadota</taxon>
        <taxon>Alphaproteobacteria</taxon>
        <taxon>Rhodobacterales</taxon>
        <taxon>Paracoccaceae</taxon>
        <taxon>Pukyongiella</taxon>
    </lineage>
</organism>
<proteinExistence type="predicted"/>
<dbReference type="InterPro" id="IPR032466">
    <property type="entry name" value="Metal_Hydrolase"/>
</dbReference>
<dbReference type="GO" id="GO:0006508">
    <property type="term" value="P:proteolysis"/>
    <property type="evidence" value="ECO:0007669"/>
    <property type="project" value="InterPro"/>
</dbReference>
<dbReference type="PANTHER" id="PTHR10443">
    <property type="entry name" value="MICROSOMAL DIPEPTIDASE"/>
    <property type="match status" value="1"/>
</dbReference>
<sequence>MRKFGKWLGRILLLALIAGAVVFFIVLPPYVEDTSNTVIEHDPWPVSDQAAALHETLIVGDWHADPLLWSRDLSKRGTRGQVDVPRLIEGNVAVQVFTAVTKSPAGQNYDSNTSDAFDNITLLAVSQRWPLRSWTSLRERAIYQAEKLHEVEARSDGQLKIIRDRADLDAVLAARAEGKAITGGILGIEGAHPLEGDIANLDPIFDAGHRVFGLQHFFDNELGGSLHGIGDKGLTDFGREVVAELASRPVVIDLAHSSPQVAREVLEMTDIPLIVSHSGLHGHCPVKRNYPDDLMRQIAATGGVIGMGYWADVVCDIPTPANVALMIVAAIEAVGEDHVSLGSDYDGSVETAFDTSELAALTQALMDAGLTEAQIRKVMGENMIRVLRERLG</sequence>
<keyword evidence="1" id="KW-0472">Membrane</keyword>
<dbReference type="GO" id="GO:0070573">
    <property type="term" value="F:metallodipeptidase activity"/>
    <property type="evidence" value="ECO:0007669"/>
    <property type="project" value="InterPro"/>
</dbReference>
<keyword evidence="2" id="KW-0378">Hydrolase</keyword>
<evidence type="ECO:0000256" key="1">
    <source>
        <dbReference type="SAM" id="Phobius"/>
    </source>
</evidence>
<dbReference type="PROSITE" id="PS51365">
    <property type="entry name" value="RENAL_DIPEPTIDASE_2"/>
    <property type="match status" value="1"/>
</dbReference>
<reference evidence="3" key="1">
    <citation type="submission" date="2018-03" db="EMBL/GenBank/DDBJ databases">
        <title>Genomic analysis of the strain SH-1 isolated from shrimp intestine.</title>
        <authorList>
            <person name="Kim Y.-S."/>
            <person name="Kim S.-E."/>
            <person name="Kim K.-H."/>
        </authorList>
    </citation>
    <scope>NUCLEOTIDE SEQUENCE [LARGE SCALE GENOMIC DNA]</scope>
    <source>
        <strain evidence="3">SH-1</strain>
    </source>
</reference>
<feature type="transmembrane region" description="Helical" evidence="1">
    <location>
        <begin position="12"/>
        <end position="31"/>
    </location>
</feature>
<gene>
    <name evidence="2" type="ORF">C6Y53_01030</name>
</gene>
<dbReference type="Gene3D" id="3.20.20.140">
    <property type="entry name" value="Metal-dependent hydrolases"/>
    <property type="match status" value="1"/>
</dbReference>
<keyword evidence="3" id="KW-1185">Reference proteome</keyword>
<keyword evidence="1" id="KW-0812">Transmembrane</keyword>